<feature type="compositionally biased region" description="Polar residues" evidence="1">
    <location>
        <begin position="124"/>
        <end position="151"/>
    </location>
</feature>
<accession>A0A016WG73</accession>
<keyword evidence="3" id="KW-1185">Reference proteome</keyword>
<evidence type="ECO:0000313" key="2">
    <source>
        <dbReference type="EMBL" id="EYC38834.1"/>
    </source>
</evidence>
<gene>
    <name evidence="2" type="primary">Acey_s0692.g1582</name>
    <name evidence="2" type="ORF">Y032_0692g1582</name>
</gene>
<evidence type="ECO:0000313" key="3">
    <source>
        <dbReference type="Proteomes" id="UP000024635"/>
    </source>
</evidence>
<reference evidence="3" key="1">
    <citation type="journal article" date="2015" name="Nat. Genet.">
        <title>The genome and transcriptome of the zoonotic hookworm Ancylostoma ceylanicum identify infection-specific gene families.</title>
        <authorList>
            <person name="Schwarz E.M."/>
            <person name="Hu Y."/>
            <person name="Antoshechkin I."/>
            <person name="Miller M.M."/>
            <person name="Sternberg P.W."/>
            <person name="Aroian R.V."/>
        </authorList>
    </citation>
    <scope>NUCLEOTIDE SEQUENCE</scope>
    <source>
        <strain evidence="3">HY135</strain>
    </source>
</reference>
<evidence type="ECO:0000256" key="1">
    <source>
        <dbReference type="SAM" id="MobiDB-lite"/>
    </source>
</evidence>
<sequence length="151" mass="16946">MVQEAFVKLRRYERYRSDCCRFHALISAAINRVTTTTNNERRNTGMPLCIANLRSSYFNSGTTLPSYEEALSMGSAPNSDVIPNNSQRAPPYEAVVPKNERLLRIAPDRPGSRRTLVLPPSYDSAMNTDYAPQSPETRPTTSNLTQPYTLS</sequence>
<feature type="region of interest" description="Disordered" evidence="1">
    <location>
        <begin position="107"/>
        <end position="151"/>
    </location>
</feature>
<proteinExistence type="predicted"/>
<dbReference type="AlphaFoldDB" id="A0A016WG73"/>
<protein>
    <submittedName>
        <fullName evidence="2">Uncharacterized protein</fullName>
    </submittedName>
</protein>
<name>A0A016WG73_9BILA</name>
<dbReference type="Proteomes" id="UP000024635">
    <property type="component" value="Unassembled WGS sequence"/>
</dbReference>
<comment type="caution">
    <text evidence="2">The sequence shown here is derived from an EMBL/GenBank/DDBJ whole genome shotgun (WGS) entry which is preliminary data.</text>
</comment>
<dbReference type="OrthoDB" id="5832199at2759"/>
<dbReference type="EMBL" id="JARK01000292">
    <property type="protein sequence ID" value="EYC38834.1"/>
    <property type="molecule type" value="Genomic_DNA"/>
</dbReference>
<organism evidence="2 3">
    <name type="scientific">Ancylostoma ceylanicum</name>
    <dbReference type="NCBI Taxonomy" id="53326"/>
    <lineage>
        <taxon>Eukaryota</taxon>
        <taxon>Metazoa</taxon>
        <taxon>Ecdysozoa</taxon>
        <taxon>Nematoda</taxon>
        <taxon>Chromadorea</taxon>
        <taxon>Rhabditida</taxon>
        <taxon>Rhabditina</taxon>
        <taxon>Rhabditomorpha</taxon>
        <taxon>Strongyloidea</taxon>
        <taxon>Ancylostomatidae</taxon>
        <taxon>Ancylostomatinae</taxon>
        <taxon>Ancylostoma</taxon>
    </lineage>
</organism>